<dbReference type="Gene3D" id="3.30.1540.10">
    <property type="entry name" value="formyl-coa transferase, domain 3"/>
    <property type="match status" value="1"/>
</dbReference>
<dbReference type="GO" id="GO:0003824">
    <property type="term" value="F:catalytic activity"/>
    <property type="evidence" value="ECO:0007669"/>
    <property type="project" value="InterPro"/>
</dbReference>
<gene>
    <name evidence="1" type="ORF">AN957_15955</name>
</gene>
<dbReference type="PANTHER" id="PTHR48228:SF5">
    <property type="entry name" value="ALPHA-METHYLACYL-COA RACEMASE"/>
    <property type="match status" value="1"/>
</dbReference>
<evidence type="ECO:0000313" key="1">
    <source>
        <dbReference type="EMBL" id="KQL19910.1"/>
    </source>
</evidence>
<dbReference type="PANTHER" id="PTHR48228">
    <property type="entry name" value="SUCCINYL-COA--D-CITRAMALATE COA-TRANSFERASE"/>
    <property type="match status" value="1"/>
</dbReference>
<dbReference type="Pfam" id="PF02515">
    <property type="entry name" value="CoA_transf_3"/>
    <property type="match status" value="1"/>
</dbReference>
<accession>A0A0Q3QQA9</accession>
<dbReference type="InterPro" id="IPR023606">
    <property type="entry name" value="CoA-Trfase_III_dom_1_sf"/>
</dbReference>
<proteinExistence type="predicted"/>
<name>A0A0Q3QQA9_9BACI</name>
<dbReference type="RefSeq" id="WP_056685130.1">
    <property type="nucleotide sequence ID" value="NZ_LJIX01000006.1"/>
</dbReference>
<dbReference type="Gene3D" id="3.40.50.10540">
    <property type="entry name" value="Crotonobetainyl-coa:carnitine coa-transferase, domain 1"/>
    <property type="match status" value="1"/>
</dbReference>
<dbReference type="EMBL" id="LJIX01000006">
    <property type="protein sequence ID" value="KQL19910.1"/>
    <property type="molecule type" value="Genomic_DNA"/>
</dbReference>
<dbReference type="InterPro" id="IPR050509">
    <property type="entry name" value="CoA-transferase_III"/>
</dbReference>
<dbReference type="SUPFAM" id="SSF89796">
    <property type="entry name" value="CoA-transferase family III (CaiB/BaiF)"/>
    <property type="match status" value="1"/>
</dbReference>
<dbReference type="Proteomes" id="UP000050996">
    <property type="component" value="Unassembled WGS sequence"/>
</dbReference>
<dbReference type="InterPro" id="IPR044855">
    <property type="entry name" value="CoA-Trfase_III_dom3_sf"/>
</dbReference>
<dbReference type="AlphaFoldDB" id="A0A0Q3QQA9"/>
<organism evidence="1 2">
    <name type="scientific">Cytobacillus solani</name>
    <dbReference type="NCBI Taxonomy" id="1637975"/>
    <lineage>
        <taxon>Bacteria</taxon>
        <taxon>Bacillati</taxon>
        <taxon>Bacillota</taxon>
        <taxon>Bacilli</taxon>
        <taxon>Bacillales</taxon>
        <taxon>Bacillaceae</taxon>
        <taxon>Cytobacillus</taxon>
    </lineage>
</organism>
<comment type="caution">
    <text evidence="1">The sequence shown here is derived from an EMBL/GenBank/DDBJ whole genome shotgun (WGS) entry which is preliminary data.</text>
</comment>
<keyword evidence="2" id="KW-1185">Reference proteome</keyword>
<reference evidence="1 2" key="1">
    <citation type="submission" date="2015-09" db="EMBL/GenBank/DDBJ databases">
        <title>Genome sequencing project for genomic taxonomy and phylogenomics of Bacillus-like bacteria.</title>
        <authorList>
            <person name="Liu B."/>
            <person name="Wang J."/>
            <person name="Zhu Y."/>
            <person name="Liu G."/>
            <person name="Chen Q."/>
            <person name="Chen Z."/>
            <person name="Lan J."/>
            <person name="Che J."/>
            <person name="Ge C."/>
            <person name="Shi H."/>
            <person name="Pan Z."/>
            <person name="Liu X."/>
        </authorList>
    </citation>
    <scope>NUCLEOTIDE SEQUENCE [LARGE SCALE GENOMIC DNA]</scope>
    <source>
        <strain evidence="1 2">FJAT-18043</strain>
    </source>
</reference>
<evidence type="ECO:0000313" key="2">
    <source>
        <dbReference type="Proteomes" id="UP000050996"/>
    </source>
</evidence>
<dbReference type="PATRIC" id="fig|1637975.4.peg.3094"/>
<dbReference type="InterPro" id="IPR003673">
    <property type="entry name" value="CoA-Trfase_fam_III"/>
</dbReference>
<protein>
    <submittedName>
        <fullName evidence="1">Alpha-methylacyl-CoA racemase</fullName>
    </submittedName>
</protein>
<dbReference type="STRING" id="1637975.AN957_15955"/>
<sequence>MLKGVRIIDFSNYLPGPYATMRLAELGVEVIKVEPIEGDPARHLGIKKDDTGIVFLANNRQKKSIALNLKEKEGIELALKLIETADAVLESFRPGVMKKLGLDYETVIKHKEDIVYCSLTGYGNAGSFSHLGSHDINYMGVSGVLSQLKDERGKPVHPSIQIGDYLGGMAASERILAGIVAKILTGKGSYHCISIAETVASIMGNHLLIAQETDDQTGIKELNGVLVSYAMYETKDHRYVTLGALEQKFWLNFCQALGRDEWINAHFSKAETNNPVFMQVCELFRSRELTEWMEFGKIVDCCLTPVLEPNELHSFAYFQEKEILWENNNESMYVKMHRNQKQNGASSPALGQNTKELVAELIRKASE</sequence>